<proteinExistence type="predicted"/>
<protein>
    <submittedName>
        <fullName evidence="4">Transcription termination factor 1</fullName>
    </submittedName>
</protein>
<dbReference type="GO" id="GO:0006361">
    <property type="term" value="P:transcription initiation at RNA polymerase I promoter"/>
    <property type="evidence" value="ECO:0007669"/>
    <property type="project" value="Ensembl"/>
</dbReference>
<dbReference type="SUPFAM" id="SSF46689">
    <property type="entry name" value="Homeodomain-like"/>
    <property type="match status" value="2"/>
</dbReference>
<dbReference type="InterPro" id="IPR053078">
    <property type="entry name" value="TTF1-like"/>
</dbReference>
<organism evidence="4 5">
    <name type="scientific">Gopherus evgoodei</name>
    <name type="common">Goodes thornscrub tortoise</name>
    <dbReference type="NCBI Taxonomy" id="1825980"/>
    <lineage>
        <taxon>Eukaryota</taxon>
        <taxon>Metazoa</taxon>
        <taxon>Chordata</taxon>
        <taxon>Craniata</taxon>
        <taxon>Vertebrata</taxon>
        <taxon>Euteleostomi</taxon>
        <taxon>Archelosauria</taxon>
        <taxon>Testudinata</taxon>
        <taxon>Testudines</taxon>
        <taxon>Cryptodira</taxon>
        <taxon>Durocryptodira</taxon>
        <taxon>Testudinoidea</taxon>
        <taxon>Testudinidae</taxon>
        <taxon>Gopherus</taxon>
    </lineage>
</organism>
<feature type="region of interest" description="Disordered" evidence="1">
    <location>
        <begin position="280"/>
        <end position="344"/>
    </location>
</feature>
<dbReference type="CTD" id="7270"/>
<dbReference type="InterPro" id="IPR009057">
    <property type="entry name" value="Homeodomain-like_sf"/>
</dbReference>
<dbReference type="SMART" id="SM00717">
    <property type="entry name" value="SANT"/>
    <property type="match status" value="2"/>
</dbReference>
<dbReference type="PROSITE" id="PS51294">
    <property type="entry name" value="HTH_MYB"/>
    <property type="match status" value="1"/>
</dbReference>
<feature type="compositionally biased region" description="Basic residues" evidence="1">
    <location>
        <begin position="82"/>
        <end position="91"/>
    </location>
</feature>
<keyword evidence="5" id="KW-1185">Reference proteome</keyword>
<name>A0A8C4W611_9SAUR</name>
<evidence type="ECO:0000256" key="1">
    <source>
        <dbReference type="SAM" id="MobiDB-lite"/>
    </source>
</evidence>
<reference evidence="4" key="1">
    <citation type="submission" date="2019-06" db="EMBL/GenBank/DDBJ databases">
        <title>G10K-VGP Goodes thornscrub tortoise genome, primary haplotype.</title>
        <authorList>
            <person name="Murphy B."/>
            <person name="Edwards T."/>
            <person name="Rhie A."/>
            <person name="Koren S."/>
            <person name="Phillippy A."/>
            <person name="Fedrigo O."/>
            <person name="Haase B."/>
            <person name="Mountcastle J."/>
            <person name="Lewin H."/>
            <person name="Damas J."/>
            <person name="Howe K."/>
            <person name="Formenti G."/>
            <person name="Myers G."/>
            <person name="Durbin R."/>
            <person name="Jarvis E.D."/>
        </authorList>
    </citation>
    <scope>NUCLEOTIDE SEQUENCE [LARGE SCALE GENOMIC DNA]</scope>
</reference>
<feature type="region of interest" description="Disordered" evidence="1">
    <location>
        <begin position="30"/>
        <end position="56"/>
    </location>
</feature>
<dbReference type="GO" id="GO:0006338">
    <property type="term" value="P:chromatin remodeling"/>
    <property type="evidence" value="ECO:0007669"/>
    <property type="project" value="Ensembl"/>
</dbReference>
<feature type="region of interest" description="Disordered" evidence="1">
    <location>
        <begin position="203"/>
        <end position="240"/>
    </location>
</feature>
<evidence type="ECO:0000313" key="5">
    <source>
        <dbReference type="Proteomes" id="UP000694390"/>
    </source>
</evidence>
<feature type="domain" description="Myb-like" evidence="2">
    <location>
        <begin position="559"/>
        <end position="607"/>
    </location>
</feature>
<evidence type="ECO:0000313" key="4">
    <source>
        <dbReference type="Ensembl" id="ENSGEVP00005010158.1"/>
    </source>
</evidence>
<dbReference type="GeneID" id="115635952"/>
<dbReference type="CDD" id="cd00167">
    <property type="entry name" value="SANT"/>
    <property type="match status" value="1"/>
</dbReference>
<dbReference type="InterPro" id="IPR017930">
    <property type="entry name" value="Myb_dom"/>
</dbReference>
<feature type="domain" description="Myb-like" evidence="2">
    <location>
        <begin position="608"/>
        <end position="690"/>
    </location>
</feature>
<feature type="compositionally biased region" description="Basic residues" evidence="1">
    <location>
        <begin position="318"/>
        <end position="330"/>
    </location>
</feature>
<dbReference type="GO" id="GO:0001650">
    <property type="term" value="C:fibrillar center"/>
    <property type="evidence" value="ECO:0007669"/>
    <property type="project" value="Ensembl"/>
</dbReference>
<gene>
    <name evidence="4" type="primary">TTF1</name>
</gene>
<reference evidence="4" key="2">
    <citation type="submission" date="2025-08" db="UniProtKB">
        <authorList>
            <consortium name="Ensembl"/>
        </authorList>
    </citation>
    <scope>IDENTIFICATION</scope>
</reference>
<evidence type="ECO:0000259" key="2">
    <source>
        <dbReference type="PROSITE" id="PS50090"/>
    </source>
</evidence>
<feature type="region of interest" description="Disordered" evidence="1">
    <location>
        <begin position="383"/>
        <end position="410"/>
    </location>
</feature>
<dbReference type="Proteomes" id="UP000694390">
    <property type="component" value="Chromosome 16"/>
</dbReference>
<dbReference type="InterPro" id="IPR001005">
    <property type="entry name" value="SANT/Myb"/>
</dbReference>
<dbReference type="Gene3D" id="1.10.10.60">
    <property type="entry name" value="Homeodomain-like"/>
    <property type="match status" value="2"/>
</dbReference>
<feature type="region of interest" description="Disordered" evidence="1">
    <location>
        <begin position="78"/>
        <end position="99"/>
    </location>
</feature>
<dbReference type="Pfam" id="PF13921">
    <property type="entry name" value="Myb_DNA-bind_6"/>
    <property type="match status" value="1"/>
</dbReference>
<dbReference type="OrthoDB" id="5812619at2759"/>
<dbReference type="GO" id="GO:0003682">
    <property type="term" value="F:chromatin binding"/>
    <property type="evidence" value="ECO:0007669"/>
    <property type="project" value="Ensembl"/>
</dbReference>
<accession>A0A8C4W611</accession>
<feature type="domain" description="HTH myb-type" evidence="3">
    <location>
        <begin position="559"/>
        <end position="612"/>
    </location>
</feature>
<dbReference type="GO" id="GO:0006363">
    <property type="term" value="P:termination of RNA polymerase I transcription"/>
    <property type="evidence" value="ECO:0007669"/>
    <property type="project" value="Ensembl"/>
</dbReference>
<feature type="compositionally biased region" description="Basic residues" evidence="1">
    <location>
        <begin position="216"/>
        <end position="228"/>
    </location>
</feature>
<dbReference type="GO" id="GO:0005654">
    <property type="term" value="C:nucleoplasm"/>
    <property type="evidence" value="ECO:0007669"/>
    <property type="project" value="Ensembl"/>
</dbReference>
<dbReference type="Ensembl" id="ENSGEVT00005010647.1">
    <property type="protein sequence ID" value="ENSGEVP00005010158.1"/>
    <property type="gene ID" value="ENSGEVG00005007201.1"/>
</dbReference>
<dbReference type="PANTHER" id="PTHR46760">
    <property type="entry name" value="TRANSCRIPTION TERMINATION FACTOR 1"/>
    <property type="match status" value="1"/>
</dbReference>
<sequence length="823" mass="94844">MKKENREHSENLESNKEECMQSLEVCPHSPLLFDDQSSQDIDVHKKKSKKKKITQEKQDSWLANSYIGGKCEINNETVTNASKKKVKKEKWKHSDSEQEENNILCIHVNQEMDTTLEHGDCIYVNTSAKKKKRKKNLSEEQDEVNKLPGLYAFGNDCRSQKKRKQTSPCDTQEARDETFASSFLSYSEQNSTSSQERIGDVMMSGSSTKMSSPVVPKKHHKTHKHRKSSKEDKTDVTQISSVFDENPLDVTADISKITSEGNNGCSEETMVPVRNTDFPFQSHSEQATSKQNSTSSQERNDDIMMSGSSTKMSSPVVPKKHHKTHKRRKSSKEDNTDVTQISSVFDENPLDVTADISKITSEGNNGCSEETMVPVRNTDFPFQSHSEQATSEAKRKLPDSVASETEEDQDVGFTESENSMMLNNEELLESSVYSAMDLETVKRKLEEFIPQVWTMSETSVLKMAGRDLIRFKKFKEQGMPIKFGRFSQKENTQIQKNVEDFLSLTEIENAEKLLFTYRFPEEQGAITRLKTKYAFGMKIAEGIPRPWKQVYFRARKMFDPNNYKGRYSEDEKEKLKKYHAIHGNNWKKISEMMSRSTHSVAMKYSQIKSQVNSGPWSKEETQKLVQAVKEIIQKRADLEDIKLLLQAENSEGTLSVEREKLYKNISWTEIEAKVGTRYWRQCKQKWISIVTKKMSSGQKVYGGTKGLQAKIDLIKRLYEMKVEDANEVNWEELCEIIGDVPEAYVQAKFYKLKATCVPSWQKKTFPEIIDYLYEETLPLLEKRLEKREKRSQSCDRLPSSCERKVFQFNDIFDNSEDDADDND</sequence>
<evidence type="ECO:0000259" key="3">
    <source>
        <dbReference type="PROSITE" id="PS51294"/>
    </source>
</evidence>
<dbReference type="AlphaFoldDB" id="A0A8C4W611"/>
<reference evidence="4" key="3">
    <citation type="submission" date="2025-09" db="UniProtKB">
        <authorList>
            <consortium name="Ensembl"/>
        </authorList>
    </citation>
    <scope>IDENTIFICATION</scope>
</reference>
<dbReference type="PROSITE" id="PS50090">
    <property type="entry name" value="MYB_LIKE"/>
    <property type="match status" value="2"/>
</dbReference>
<dbReference type="GeneTree" id="ENSGT00940000159729"/>
<dbReference type="RefSeq" id="XP_030391261.1">
    <property type="nucleotide sequence ID" value="XM_030535401.1"/>
</dbReference>
<dbReference type="RefSeq" id="XP_030391260.1">
    <property type="nucleotide sequence ID" value="XM_030535400.1"/>
</dbReference>
<dbReference type="PANTHER" id="PTHR46760:SF1">
    <property type="entry name" value="TRANSCRIPTION TERMINATION FACTOR 1"/>
    <property type="match status" value="1"/>
</dbReference>
<dbReference type="GO" id="GO:0003677">
    <property type="term" value="F:DNA binding"/>
    <property type="evidence" value="ECO:0007669"/>
    <property type="project" value="Ensembl"/>
</dbReference>
<feature type="compositionally biased region" description="Polar residues" evidence="1">
    <location>
        <begin position="280"/>
        <end position="297"/>
    </location>
</feature>
<dbReference type="FunFam" id="1.10.10.60:FF:000434">
    <property type="entry name" value="Transcription termination factor 1"/>
    <property type="match status" value="1"/>
</dbReference>